<dbReference type="Proteomes" id="UP000500767">
    <property type="component" value="Chromosome"/>
</dbReference>
<protein>
    <recommendedName>
        <fullName evidence="1">Carbohydrate binding module xylan-binding domain-containing protein</fullName>
    </recommendedName>
</protein>
<feature type="domain" description="Carbohydrate binding module xylan-binding" evidence="1">
    <location>
        <begin position="40"/>
        <end position="126"/>
    </location>
</feature>
<dbReference type="InterPro" id="IPR031768">
    <property type="entry name" value="CBM60_xylan-bd"/>
</dbReference>
<dbReference type="AlphaFoldDB" id="A0A6M8HUB6"/>
<organism evidence="2 3">
    <name type="scientific">Lichenicola cladoniae</name>
    <dbReference type="NCBI Taxonomy" id="1484109"/>
    <lineage>
        <taxon>Bacteria</taxon>
        <taxon>Pseudomonadati</taxon>
        <taxon>Pseudomonadota</taxon>
        <taxon>Alphaproteobacteria</taxon>
        <taxon>Acetobacterales</taxon>
        <taxon>Acetobacteraceae</taxon>
        <taxon>Lichenicola</taxon>
    </lineage>
</organism>
<dbReference type="EMBL" id="CP053708">
    <property type="protein sequence ID" value="QKE91791.1"/>
    <property type="molecule type" value="Genomic_DNA"/>
</dbReference>
<sequence>MTQAIHSSIRLATRAALVGLGLISATAFHQRAYAMSTDTLVLNMSEDAYKGDAMFTVAVDGKQINGKLTSTALHGAGASQNFMLLGSWGTGKHVVSVNFLNDAYGGSAAKDRNLYVNMLTYDGSTTIADRALDKPGSVSFTIQTGNVFVGGDFGFTNLTTASVANLLATGRGGIYIHGSAVSPATAAVDREILTSFQPYGGGVFEAGQNGFFDNGNAYDSFLASSGWTPQYINLNLGGSVESYTASDLKGVKTWMDKVRSRPALSKVTIAPFATPGGGVAALGGTFGATDRVWGNLAQACLYGGAIAIDIPARNFITLGAGWPEFIEAQIRWGVANGIRTSVVFSPGGSPTFVEDVTAAVTKLVAANAIPTDYSVENYEGPGAVIAKTGTASESLNAAAFWLAQNAPVTVIK</sequence>
<evidence type="ECO:0000313" key="2">
    <source>
        <dbReference type="EMBL" id="QKE91791.1"/>
    </source>
</evidence>
<gene>
    <name evidence="2" type="ORF">HN018_18690</name>
</gene>
<dbReference type="Pfam" id="PF16841">
    <property type="entry name" value="CBM60"/>
    <property type="match status" value="1"/>
</dbReference>
<name>A0A6M8HUB6_9PROT</name>
<accession>A0A6M8HUB6</accession>
<evidence type="ECO:0000313" key="3">
    <source>
        <dbReference type="Proteomes" id="UP000500767"/>
    </source>
</evidence>
<keyword evidence="3" id="KW-1185">Reference proteome</keyword>
<proteinExistence type="predicted"/>
<reference evidence="2 3" key="1">
    <citation type="journal article" date="2014" name="World J. Microbiol. Biotechnol.">
        <title>Biodiversity and physiological characteristics of Antarctic and Arctic lichens-associated bacteria.</title>
        <authorList>
            <person name="Lee Y.M."/>
            <person name="Kim E.H."/>
            <person name="Lee H.K."/>
            <person name="Hong S.G."/>
        </authorList>
    </citation>
    <scope>NUCLEOTIDE SEQUENCE [LARGE SCALE GENOMIC DNA]</scope>
    <source>
        <strain evidence="2 3">PAMC 26569</strain>
    </source>
</reference>
<dbReference type="Gene3D" id="2.60.60.40">
    <property type="match status" value="1"/>
</dbReference>
<evidence type="ECO:0000259" key="1">
    <source>
        <dbReference type="Pfam" id="PF16841"/>
    </source>
</evidence>
<dbReference type="RefSeq" id="WP_171835113.1">
    <property type="nucleotide sequence ID" value="NZ_CP053708.1"/>
</dbReference>
<dbReference type="KEGG" id="lck:HN018_18690"/>